<feature type="compositionally biased region" description="Low complexity" evidence="1">
    <location>
        <begin position="52"/>
        <end position="65"/>
    </location>
</feature>
<feature type="compositionally biased region" description="Polar residues" evidence="1">
    <location>
        <begin position="84"/>
        <end position="105"/>
    </location>
</feature>
<feature type="compositionally biased region" description="Basic and acidic residues" evidence="1">
    <location>
        <begin position="671"/>
        <end position="681"/>
    </location>
</feature>
<protein>
    <submittedName>
        <fullName evidence="2">Uncharacterized protein</fullName>
    </submittedName>
</protein>
<feature type="compositionally biased region" description="Polar residues" evidence="1">
    <location>
        <begin position="119"/>
        <end position="146"/>
    </location>
</feature>
<evidence type="ECO:0000313" key="2">
    <source>
        <dbReference type="EMBL" id="KAK7107395.1"/>
    </source>
</evidence>
<organism evidence="2 3">
    <name type="scientific">Littorina saxatilis</name>
    <dbReference type="NCBI Taxonomy" id="31220"/>
    <lineage>
        <taxon>Eukaryota</taxon>
        <taxon>Metazoa</taxon>
        <taxon>Spiralia</taxon>
        <taxon>Lophotrochozoa</taxon>
        <taxon>Mollusca</taxon>
        <taxon>Gastropoda</taxon>
        <taxon>Caenogastropoda</taxon>
        <taxon>Littorinimorpha</taxon>
        <taxon>Littorinoidea</taxon>
        <taxon>Littorinidae</taxon>
        <taxon>Littorina</taxon>
    </lineage>
</organism>
<feature type="region of interest" description="Disordered" evidence="1">
    <location>
        <begin position="295"/>
        <end position="414"/>
    </location>
</feature>
<feature type="compositionally biased region" description="Gly residues" evidence="1">
    <location>
        <begin position="353"/>
        <end position="365"/>
    </location>
</feature>
<feature type="compositionally biased region" description="Polar residues" evidence="1">
    <location>
        <begin position="27"/>
        <end position="41"/>
    </location>
</feature>
<feature type="compositionally biased region" description="Basic and acidic residues" evidence="1">
    <location>
        <begin position="175"/>
        <end position="184"/>
    </location>
</feature>
<feature type="compositionally biased region" description="Basic and acidic residues" evidence="1">
    <location>
        <begin position="826"/>
        <end position="841"/>
    </location>
</feature>
<feature type="compositionally biased region" description="Basic and acidic residues" evidence="1">
    <location>
        <begin position="193"/>
        <end position="208"/>
    </location>
</feature>
<feature type="compositionally biased region" description="Basic and acidic residues" evidence="1">
    <location>
        <begin position="529"/>
        <end position="546"/>
    </location>
</feature>
<feature type="region of interest" description="Disordered" evidence="1">
    <location>
        <begin position="450"/>
        <end position="550"/>
    </location>
</feature>
<feature type="compositionally biased region" description="Gly residues" evidence="1">
    <location>
        <begin position="319"/>
        <end position="329"/>
    </location>
</feature>
<feature type="compositionally biased region" description="Low complexity" evidence="1">
    <location>
        <begin position="450"/>
        <end position="462"/>
    </location>
</feature>
<comment type="caution">
    <text evidence="2">The sequence shown here is derived from an EMBL/GenBank/DDBJ whole genome shotgun (WGS) entry which is preliminary data.</text>
</comment>
<evidence type="ECO:0000313" key="3">
    <source>
        <dbReference type="Proteomes" id="UP001374579"/>
    </source>
</evidence>
<sequence>MAQAANEAGVVVGTGPEERALSVRQDAVTTHNANCTDNTSLRGKRSGVGLQSVAKGSSVSDVVSVPKPALTKPHFTKTNGRDGPSSSTKSTLQENGAQSNSTACLETNHAVTKPRYSKTHSQGGQLLSKKNTQGENGPLLNSTACSKTKDDPQYQRNSVVASKPETKNVSQHHSKSLDKNKPEAKNGSQHHSKSLDNNKPETENEVQHQRNGLDTSKPELNAIHSLLAGVELIPVDASSDNSNTESSDITDISLFSVPMTTDMAEAIKRQQKGGSVRYWKAKQLLSNGGHPLSIRPNGGVLPHSVFPHLKPLASDSNGKNGGGEGGGGRAGRDRGGGGGGDAGKGVEGDTEKGGGGGGGGGGGQSTGATTNGVGTFNADRKHNRARERMLRQRSKENATTERQRGSSNSTNSHYNIKNTHFVFGSSLGYPPPPAGYKRSVTSLESLLSMPLPPSSSSLTPNSHTKLTTNGFHPNSQSCDSSLQQKLTQNSNPEPYSYSPQKLTHPPSHNSTPHRLGQLNLAAASSDNGQLRETRQTDTDEHGDHDNNNCNNSNTMVADLTCMQLADTILATRTSDLSRIYEICQTKIRYVDFLERSAMRNGGASSQSPLTSPRDSNDQKIKLTTKLPKPALPDSLRLTQVARRNNWVPSSDSISDPQNSDTSPRTDNGGEGGREERGEGRIRTNPPVTLPSLAPSPGNGLTLTRGLTLSHGIPPTASRTYLVSPLHDTDVTASSPAALCTAGPPGKPILKPYNPITPMKPNNQEASIVNFKHHPSPYLYPHHNHRHNHDPFAPSFPPPPPQPPINGGLSVRGTTMYPFMTEPGGGHSDRMTRRSRSRSEADMRNRAVRFSINDQVFEFAPGEPLIQ</sequence>
<feature type="compositionally biased region" description="Polar residues" evidence="1">
    <location>
        <begin position="646"/>
        <end position="665"/>
    </location>
</feature>
<evidence type="ECO:0000256" key="1">
    <source>
        <dbReference type="SAM" id="MobiDB-lite"/>
    </source>
</evidence>
<name>A0AAN9BPS5_9CAEN</name>
<dbReference type="AlphaFoldDB" id="A0AAN9BPS5"/>
<gene>
    <name evidence="2" type="ORF">V1264_015332</name>
</gene>
<reference evidence="2 3" key="1">
    <citation type="submission" date="2024-02" db="EMBL/GenBank/DDBJ databases">
        <title>Chromosome-scale genome assembly of the rough periwinkle Littorina saxatilis.</title>
        <authorList>
            <person name="De Jode A."/>
            <person name="Faria R."/>
            <person name="Formenti G."/>
            <person name="Sims Y."/>
            <person name="Smith T.P."/>
            <person name="Tracey A."/>
            <person name="Wood J.M.D."/>
            <person name="Zagrodzka Z.B."/>
            <person name="Johannesson K."/>
            <person name="Butlin R.K."/>
            <person name="Leder E.H."/>
        </authorList>
    </citation>
    <scope>NUCLEOTIDE SEQUENCE [LARGE SCALE GENOMIC DNA]</scope>
    <source>
        <strain evidence="2">Snail1</strain>
        <tissue evidence="2">Muscle</tissue>
    </source>
</reference>
<proteinExistence type="predicted"/>
<accession>A0AAN9BPS5</accession>
<dbReference type="Proteomes" id="UP001374579">
    <property type="component" value="Unassembled WGS sequence"/>
</dbReference>
<feature type="region of interest" description="Disordered" evidence="1">
    <location>
        <begin position="1"/>
        <end position="217"/>
    </location>
</feature>
<feature type="region of interest" description="Disordered" evidence="1">
    <location>
        <begin position="643"/>
        <end position="699"/>
    </location>
</feature>
<feature type="compositionally biased region" description="Polar residues" evidence="1">
    <location>
        <begin position="463"/>
        <end position="512"/>
    </location>
</feature>
<keyword evidence="3" id="KW-1185">Reference proteome</keyword>
<feature type="compositionally biased region" description="Polar residues" evidence="1">
    <location>
        <begin position="405"/>
        <end position="414"/>
    </location>
</feature>
<dbReference type="EMBL" id="JBAMIC010000004">
    <property type="protein sequence ID" value="KAK7107395.1"/>
    <property type="molecule type" value="Genomic_DNA"/>
</dbReference>
<feature type="region of interest" description="Disordered" evidence="1">
    <location>
        <begin position="819"/>
        <end position="841"/>
    </location>
</feature>
<feature type="compositionally biased region" description="Basic and acidic residues" evidence="1">
    <location>
        <begin position="386"/>
        <end position="404"/>
    </location>
</feature>